<proteinExistence type="predicted"/>
<keyword evidence="2" id="KW-1185">Reference proteome</keyword>
<reference evidence="1 2" key="1">
    <citation type="submission" date="2018-12" db="EMBL/GenBank/DDBJ databases">
        <title>Marinifilum JC070 sp. nov., a marine bacterium isolated from Yongle Blue Hole in the South China Sea.</title>
        <authorList>
            <person name="Fu T."/>
        </authorList>
    </citation>
    <scope>NUCLEOTIDE SEQUENCE [LARGE SCALE GENOMIC DNA]</scope>
    <source>
        <strain evidence="1 2">JC070</strain>
    </source>
</reference>
<organism evidence="1 2">
    <name type="scientific">Marinifilum caeruleilacunae</name>
    <dbReference type="NCBI Taxonomy" id="2499076"/>
    <lineage>
        <taxon>Bacteria</taxon>
        <taxon>Pseudomonadati</taxon>
        <taxon>Bacteroidota</taxon>
        <taxon>Bacteroidia</taxon>
        <taxon>Marinilabiliales</taxon>
        <taxon>Marinifilaceae</taxon>
    </lineage>
</organism>
<dbReference type="EMBL" id="RZNH01000048">
    <property type="protein sequence ID" value="NOU61984.1"/>
    <property type="molecule type" value="Genomic_DNA"/>
</dbReference>
<evidence type="ECO:0000313" key="2">
    <source>
        <dbReference type="Proteomes" id="UP000732105"/>
    </source>
</evidence>
<name>A0ABX1X1M5_9BACT</name>
<sequence>MNHGNLEDQLNKSIFELDFLDPYWAVDEMSENIVISLLNEFKTELSEEHILFNQQVELLARNSSNDEIILELEDERVAVVNLTWSSIMESDNFPITRIYKDKFEFWNREMRQEIRNF</sequence>
<evidence type="ECO:0000313" key="1">
    <source>
        <dbReference type="EMBL" id="NOU61984.1"/>
    </source>
</evidence>
<gene>
    <name evidence="1" type="ORF">ELS83_19475</name>
</gene>
<protein>
    <submittedName>
        <fullName evidence="1">Uncharacterized protein</fullName>
    </submittedName>
</protein>
<accession>A0ABX1X1M5</accession>
<dbReference type="Proteomes" id="UP000732105">
    <property type="component" value="Unassembled WGS sequence"/>
</dbReference>
<comment type="caution">
    <text evidence="1">The sequence shown here is derived from an EMBL/GenBank/DDBJ whole genome shotgun (WGS) entry which is preliminary data.</text>
</comment>
<dbReference type="RefSeq" id="WP_171597245.1">
    <property type="nucleotide sequence ID" value="NZ_RZNH01000048.1"/>
</dbReference>